<dbReference type="SUPFAM" id="SSF55347">
    <property type="entry name" value="Glyceraldehyde-3-phosphate dehydrogenase-like, C-terminal domain"/>
    <property type="match status" value="1"/>
</dbReference>
<dbReference type="GO" id="GO:0000166">
    <property type="term" value="F:nucleotide binding"/>
    <property type="evidence" value="ECO:0007669"/>
    <property type="project" value="InterPro"/>
</dbReference>
<gene>
    <name evidence="4" type="ORF">GMST_00680</name>
</gene>
<dbReference type="PANTHER" id="PTHR43818:SF11">
    <property type="entry name" value="BCDNA.GH03377"/>
    <property type="match status" value="1"/>
</dbReference>
<dbReference type="InterPro" id="IPR050463">
    <property type="entry name" value="Gfo/Idh/MocA_oxidrdct_glycsds"/>
</dbReference>
<keyword evidence="5" id="KW-1185">Reference proteome</keyword>
<evidence type="ECO:0000259" key="2">
    <source>
        <dbReference type="Pfam" id="PF01408"/>
    </source>
</evidence>
<dbReference type="Gene3D" id="3.30.360.10">
    <property type="entry name" value="Dihydrodipicolinate Reductase, domain 2"/>
    <property type="match status" value="1"/>
</dbReference>
<dbReference type="Proteomes" id="UP000556026">
    <property type="component" value="Unassembled WGS sequence"/>
</dbReference>
<proteinExistence type="predicted"/>
<protein>
    <submittedName>
        <fullName evidence="4">Oxidoreductase</fullName>
    </submittedName>
</protein>
<dbReference type="Gene3D" id="3.40.50.720">
    <property type="entry name" value="NAD(P)-binding Rossmann-like Domain"/>
    <property type="match status" value="1"/>
</dbReference>
<evidence type="ECO:0000256" key="1">
    <source>
        <dbReference type="ARBA" id="ARBA00023002"/>
    </source>
</evidence>
<feature type="domain" description="GFO/IDH/MocA-like oxidoreductase" evidence="3">
    <location>
        <begin position="138"/>
        <end position="265"/>
    </location>
</feature>
<dbReference type="Pfam" id="PF22725">
    <property type="entry name" value="GFO_IDH_MocA_C3"/>
    <property type="match status" value="1"/>
</dbReference>
<evidence type="ECO:0000259" key="3">
    <source>
        <dbReference type="Pfam" id="PF22725"/>
    </source>
</evidence>
<dbReference type="InterPro" id="IPR036291">
    <property type="entry name" value="NAD(P)-bd_dom_sf"/>
</dbReference>
<reference evidence="5" key="1">
    <citation type="submission" date="2020-06" db="EMBL/GenBank/DDBJ databases">
        <title>Draft genomic sequence of Geomonas sp. Red330.</title>
        <authorList>
            <person name="Itoh H."/>
            <person name="Zhenxing X."/>
            <person name="Ushijima N."/>
            <person name="Masuda Y."/>
            <person name="Shiratori Y."/>
            <person name="Senoo K."/>
        </authorList>
    </citation>
    <scope>NUCLEOTIDE SEQUENCE [LARGE SCALE GENOMIC DNA]</scope>
    <source>
        <strain evidence="5">Red330</strain>
    </source>
</reference>
<evidence type="ECO:0000313" key="4">
    <source>
        <dbReference type="EMBL" id="GFO57743.1"/>
    </source>
</evidence>
<organism evidence="4 5">
    <name type="scientific">Geomonas silvestris</name>
    <dbReference type="NCBI Taxonomy" id="2740184"/>
    <lineage>
        <taxon>Bacteria</taxon>
        <taxon>Pseudomonadati</taxon>
        <taxon>Thermodesulfobacteriota</taxon>
        <taxon>Desulfuromonadia</taxon>
        <taxon>Geobacterales</taxon>
        <taxon>Geobacteraceae</taxon>
        <taxon>Geomonas</taxon>
    </lineage>
</organism>
<dbReference type="AlphaFoldDB" id="A0A6V8MD63"/>
<dbReference type="GO" id="GO:0016491">
    <property type="term" value="F:oxidoreductase activity"/>
    <property type="evidence" value="ECO:0007669"/>
    <property type="project" value="UniProtKB-KW"/>
</dbReference>
<sequence length="347" mass="37073">MSAPVQSRGARPRLGFLGVGWIGRHRMRALISSETVEVAAIADTAPENAAAAGALVPQARQVATLDELLALDLDGVVIATPSAGHAEQAIRILDRGVAVFCQKPLAISALETKQVVAAARRANRALSVDFSYRFTDGMQKIHQLVRSGELGEIYAADLVFHNAYGPDKAWFFDRQLSGGGCLMDLGSHLVDLALWLFDFPHVCSVTSALYSKGVQLHRVAGAVEDFAVASYRLASGQLVRVACSWNLPAGRDAVIEASFYGTAGGASFRNVEGSFYDFAAERFRGTSREPLAAPPDDWGGRAAIAWAREIADGGGFNPRAERLVDVAQALEAAYRQAREPGLHGKPA</sequence>
<name>A0A6V8MD63_9BACT</name>
<dbReference type="PANTHER" id="PTHR43818">
    <property type="entry name" value="BCDNA.GH03377"/>
    <property type="match status" value="1"/>
</dbReference>
<dbReference type="SUPFAM" id="SSF51735">
    <property type="entry name" value="NAD(P)-binding Rossmann-fold domains"/>
    <property type="match status" value="1"/>
</dbReference>
<dbReference type="InterPro" id="IPR055170">
    <property type="entry name" value="GFO_IDH_MocA-like_dom"/>
</dbReference>
<dbReference type="RefSeq" id="WP_183352543.1">
    <property type="nucleotide sequence ID" value="NZ_BLXX01000001.1"/>
</dbReference>
<accession>A0A6V8MD63</accession>
<keyword evidence="1" id="KW-0560">Oxidoreductase</keyword>
<evidence type="ECO:0000313" key="5">
    <source>
        <dbReference type="Proteomes" id="UP000556026"/>
    </source>
</evidence>
<feature type="domain" description="Gfo/Idh/MocA-like oxidoreductase N-terminal" evidence="2">
    <location>
        <begin position="13"/>
        <end position="130"/>
    </location>
</feature>
<comment type="caution">
    <text evidence="4">The sequence shown here is derived from an EMBL/GenBank/DDBJ whole genome shotgun (WGS) entry which is preliminary data.</text>
</comment>
<dbReference type="Pfam" id="PF01408">
    <property type="entry name" value="GFO_IDH_MocA"/>
    <property type="match status" value="1"/>
</dbReference>
<dbReference type="EMBL" id="BLXX01000001">
    <property type="protein sequence ID" value="GFO57743.1"/>
    <property type="molecule type" value="Genomic_DNA"/>
</dbReference>
<dbReference type="InterPro" id="IPR000683">
    <property type="entry name" value="Gfo/Idh/MocA-like_OxRdtase_N"/>
</dbReference>